<dbReference type="CDD" id="cd00051">
    <property type="entry name" value="EFh"/>
    <property type="match status" value="2"/>
</dbReference>
<dbReference type="GO" id="GO:0043226">
    <property type="term" value="C:organelle"/>
    <property type="evidence" value="ECO:0007669"/>
    <property type="project" value="UniProtKB-ARBA"/>
</dbReference>
<keyword evidence="1" id="KW-0479">Metal-binding</keyword>
<dbReference type="Proteomes" id="UP000252586">
    <property type="component" value="Unassembled WGS sequence"/>
</dbReference>
<keyword evidence="5" id="KW-1185">Reference proteome</keyword>
<dbReference type="PROSITE" id="PS50222">
    <property type="entry name" value="EF_HAND_2"/>
    <property type="match status" value="2"/>
</dbReference>
<dbReference type="PROSITE" id="PS00018">
    <property type="entry name" value="EF_HAND_1"/>
    <property type="match status" value="3"/>
</dbReference>
<proteinExistence type="predicted"/>
<organism evidence="4 5">
    <name type="scientific">Nocardia puris</name>
    <dbReference type="NCBI Taxonomy" id="208602"/>
    <lineage>
        <taxon>Bacteria</taxon>
        <taxon>Bacillati</taxon>
        <taxon>Actinomycetota</taxon>
        <taxon>Actinomycetes</taxon>
        <taxon>Mycobacteriales</taxon>
        <taxon>Nocardiaceae</taxon>
        <taxon>Nocardia</taxon>
    </lineage>
</organism>
<dbReference type="PANTHER" id="PTHR10891">
    <property type="entry name" value="EF-HAND CALCIUM-BINDING DOMAIN CONTAINING PROTEIN"/>
    <property type="match status" value="1"/>
</dbReference>
<dbReference type="SMART" id="SM00054">
    <property type="entry name" value="EFh"/>
    <property type="match status" value="4"/>
</dbReference>
<dbReference type="FunFam" id="1.10.238.10:FF:000178">
    <property type="entry name" value="Calmodulin-2 A"/>
    <property type="match status" value="1"/>
</dbReference>
<dbReference type="Gene3D" id="1.10.238.10">
    <property type="entry name" value="EF-hand"/>
    <property type="match status" value="2"/>
</dbReference>
<dbReference type="SUPFAM" id="SSF47473">
    <property type="entry name" value="EF-hand"/>
    <property type="match status" value="1"/>
</dbReference>
<feature type="domain" description="EF-hand" evidence="3">
    <location>
        <begin position="109"/>
        <end position="144"/>
    </location>
</feature>
<evidence type="ECO:0000256" key="2">
    <source>
        <dbReference type="ARBA" id="ARBA00022737"/>
    </source>
</evidence>
<evidence type="ECO:0000313" key="5">
    <source>
        <dbReference type="Proteomes" id="UP000252586"/>
    </source>
</evidence>
<feature type="domain" description="EF-hand" evidence="3">
    <location>
        <begin position="39"/>
        <end position="74"/>
    </location>
</feature>
<dbReference type="STRING" id="1210090.GCA_001613185_05628"/>
<comment type="caution">
    <text evidence="4">The sequence shown here is derived from an EMBL/GenBank/DDBJ whole genome shotgun (WGS) entry which is preliminary data.</text>
</comment>
<dbReference type="Pfam" id="PF13499">
    <property type="entry name" value="EF-hand_7"/>
    <property type="match status" value="1"/>
</dbReference>
<gene>
    <name evidence="4" type="ORF">DFR74_101619</name>
</gene>
<evidence type="ECO:0000313" key="4">
    <source>
        <dbReference type="EMBL" id="RBO96603.1"/>
    </source>
</evidence>
<dbReference type="InterPro" id="IPR039647">
    <property type="entry name" value="EF_hand_pair_protein_CML-like"/>
</dbReference>
<protein>
    <submittedName>
        <fullName evidence="4">Calmodulin</fullName>
    </submittedName>
</protein>
<dbReference type="InterPro" id="IPR011992">
    <property type="entry name" value="EF-hand-dom_pair"/>
</dbReference>
<name>A0A366E2P2_9NOCA</name>
<dbReference type="AlphaFoldDB" id="A0A366E2P2"/>
<evidence type="ECO:0000259" key="3">
    <source>
        <dbReference type="PROSITE" id="PS50222"/>
    </source>
</evidence>
<reference evidence="4 5" key="1">
    <citation type="submission" date="2018-06" db="EMBL/GenBank/DDBJ databases">
        <title>Genomic Encyclopedia of Type Strains, Phase IV (KMG-IV): sequencing the most valuable type-strain genomes for metagenomic binning, comparative biology and taxonomic classification.</title>
        <authorList>
            <person name="Goeker M."/>
        </authorList>
    </citation>
    <scope>NUCLEOTIDE SEQUENCE [LARGE SCALE GENOMIC DNA]</scope>
    <source>
        <strain evidence="4 5">DSM 44599</strain>
    </source>
</reference>
<accession>A0A366E2P2</accession>
<dbReference type="InterPro" id="IPR002048">
    <property type="entry name" value="EF_hand_dom"/>
</dbReference>
<evidence type="ECO:0000256" key="1">
    <source>
        <dbReference type="ARBA" id="ARBA00022723"/>
    </source>
</evidence>
<dbReference type="GO" id="GO:0005509">
    <property type="term" value="F:calcium ion binding"/>
    <property type="evidence" value="ECO:0007669"/>
    <property type="project" value="InterPro"/>
</dbReference>
<sequence>MFEGAGPNPGVAVGCWGRAVPVQWAVVVSAGLWAGKAVGMSEKPVDTFELWDRDGDGLVSVRDIVEGIGSLGLEVDTEAVERMVAAADTNGDFLVSRAEFDAALVAGRLDVNDADAAFRVFDANGDGRISVEELENLIRHVGAGLIDTPAADLLAAADHDGDGYLSPSEFRALLDELAR</sequence>
<keyword evidence="2" id="KW-0677">Repeat</keyword>
<dbReference type="EMBL" id="QNRE01000001">
    <property type="protein sequence ID" value="RBO96603.1"/>
    <property type="molecule type" value="Genomic_DNA"/>
</dbReference>
<dbReference type="InterPro" id="IPR018247">
    <property type="entry name" value="EF_Hand_1_Ca_BS"/>
</dbReference>